<reference evidence="2" key="2">
    <citation type="submission" date="2020-08" db="EMBL/GenBank/DDBJ databases">
        <authorList>
            <person name="Kikuchi T."/>
        </authorList>
    </citation>
    <scope>NUCLEOTIDE SEQUENCE</scope>
    <source>
        <strain evidence="1">Ka4C1</strain>
    </source>
</reference>
<dbReference type="EMBL" id="CAJFCV020000006">
    <property type="protein sequence ID" value="CAG9130784.1"/>
    <property type="molecule type" value="Genomic_DNA"/>
</dbReference>
<organism evidence="3 5">
    <name type="scientific">Bursaphelenchus xylophilus</name>
    <name type="common">Pinewood nematode worm</name>
    <name type="synonym">Aphelenchoides xylophilus</name>
    <dbReference type="NCBI Taxonomy" id="6326"/>
    <lineage>
        <taxon>Eukaryota</taxon>
        <taxon>Metazoa</taxon>
        <taxon>Ecdysozoa</taxon>
        <taxon>Nematoda</taxon>
        <taxon>Chromadorea</taxon>
        <taxon>Rhabditida</taxon>
        <taxon>Tylenchina</taxon>
        <taxon>Tylenchomorpha</taxon>
        <taxon>Aphelenchoidea</taxon>
        <taxon>Aphelenchoididae</taxon>
        <taxon>Bursaphelenchus</taxon>
    </lineage>
</organism>
<dbReference type="OrthoDB" id="5868524at2759"/>
<proteinExistence type="predicted"/>
<evidence type="ECO:0000313" key="3">
    <source>
        <dbReference type="Proteomes" id="UP000095284"/>
    </source>
</evidence>
<dbReference type="Proteomes" id="UP000582659">
    <property type="component" value="Unassembled WGS sequence"/>
</dbReference>
<evidence type="ECO:0000313" key="1">
    <source>
        <dbReference type="EMBL" id="CAD5234779.1"/>
    </source>
</evidence>
<reference evidence="5" key="1">
    <citation type="submission" date="2016-11" db="UniProtKB">
        <authorList>
            <consortium name="WormBaseParasite"/>
        </authorList>
    </citation>
    <scope>IDENTIFICATION</scope>
</reference>
<evidence type="ECO:0000313" key="5">
    <source>
        <dbReference type="WBParaSite" id="BXY_0315200.1"/>
    </source>
</evidence>
<evidence type="ECO:0000313" key="2">
    <source>
        <dbReference type="EMBL" id="CAG9130784.1"/>
    </source>
</evidence>
<dbReference type="AlphaFoldDB" id="A0A1I7RR07"/>
<keyword evidence="4" id="KW-1185">Reference proteome</keyword>
<protein>
    <submittedName>
        <fullName evidence="1">(pine wood nematode) hypothetical protein</fullName>
    </submittedName>
</protein>
<sequence>MSSPPPPSVDRHEFVDWRINSEVPAPMKGLIGLESPLVSAVKLALFMMVHSPSGMACVKSCSNALRGSFVSIVGQSADVDSRLLAPFHAILAKSRTNLVAQRKLAWVCHSMRKFEHCLSSCSESRAKTLQLIKVEQWYAICETSRTYPKNFGEFIGCEKRHHDEVNKFCPKLNIALTNSLDSFCRKMNDHSECYVKVGFKCKSDNATEVWKLVNNAIQRSYQKILQLSRGNVLPPECEWAMRNIALTTRMLPTSTTTESTTEFTTELTTTTEEVHEFTVDYWQDVDQSHLYVFESKMTTTLPTPTFSANHSPQNALNGGTRPQHTAFLVNLLIFLIALLH</sequence>
<dbReference type="Proteomes" id="UP000095284">
    <property type="component" value="Unplaced"/>
</dbReference>
<evidence type="ECO:0000313" key="4">
    <source>
        <dbReference type="Proteomes" id="UP000659654"/>
    </source>
</evidence>
<dbReference type="EMBL" id="CAJFDI010000006">
    <property type="protein sequence ID" value="CAD5234779.1"/>
    <property type="molecule type" value="Genomic_DNA"/>
</dbReference>
<name>A0A1I7RR07_BURXY</name>
<accession>A0A1I7RR07</accession>
<dbReference type="WBParaSite" id="BXY_0315200.1">
    <property type="protein sequence ID" value="BXY_0315200.1"/>
    <property type="gene ID" value="BXY_0315200"/>
</dbReference>
<gene>
    <name evidence="1" type="ORF">BXYJ_LOCUS14870</name>
</gene>
<dbReference type="SMR" id="A0A1I7RR07"/>
<dbReference type="Proteomes" id="UP000659654">
    <property type="component" value="Unassembled WGS sequence"/>
</dbReference>